<protein>
    <submittedName>
        <fullName evidence="1">Uncharacterized protein</fullName>
    </submittedName>
</protein>
<accession>A0A9E4NIJ5</accession>
<gene>
    <name evidence="1" type="ORF">JAY77_05550</name>
</gene>
<sequence length="75" mass="8388">MSLLKTGNSSGFTQRLPLKDRHIDANPLSGGGWRQAALQLRCNDKGGSVYSHSSHDWVRRIGFRPRYTCRDATSV</sequence>
<organism evidence="1 2">
    <name type="scientific">Candidatus Thiodiazotropha taylori</name>
    <dbReference type="NCBI Taxonomy" id="2792791"/>
    <lineage>
        <taxon>Bacteria</taxon>
        <taxon>Pseudomonadati</taxon>
        <taxon>Pseudomonadota</taxon>
        <taxon>Gammaproteobacteria</taxon>
        <taxon>Chromatiales</taxon>
        <taxon>Sedimenticolaceae</taxon>
        <taxon>Candidatus Thiodiazotropha</taxon>
    </lineage>
</organism>
<name>A0A9E4NIJ5_9GAMM</name>
<evidence type="ECO:0000313" key="1">
    <source>
        <dbReference type="EMBL" id="MCG7977597.1"/>
    </source>
</evidence>
<comment type="caution">
    <text evidence="1">The sequence shown here is derived from an EMBL/GenBank/DDBJ whole genome shotgun (WGS) entry which is preliminary data.</text>
</comment>
<proteinExistence type="predicted"/>
<dbReference type="EMBL" id="JAEPCR010000021">
    <property type="protein sequence ID" value="MCG7977597.1"/>
    <property type="molecule type" value="Genomic_DNA"/>
</dbReference>
<dbReference type="AlphaFoldDB" id="A0A9E4NIJ5"/>
<dbReference type="Proteomes" id="UP000886674">
    <property type="component" value="Unassembled WGS sequence"/>
</dbReference>
<evidence type="ECO:0000313" key="2">
    <source>
        <dbReference type="Proteomes" id="UP000886674"/>
    </source>
</evidence>
<reference evidence="1" key="1">
    <citation type="journal article" date="2021" name="Proc. Natl. Acad. Sci. U.S.A.">
        <title>Global biogeography of chemosynthetic symbionts reveals both localized and globally distributed symbiont groups. .</title>
        <authorList>
            <person name="Osvatic J.T."/>
            <person name="Wilkins L.G.E."/>
            <person name="Leibrecht L."/>
            <person name="Leray M."/>
            <person name="Zauner S."/>
            <person name="Polzin J."/>
            <person name="Camacho Y."/>
            <person name="Gros O."/>
            <person name="van Gils J.A."/>
            <person name="Eisen J.A."/>
            <person name="Petersen J.M."/>
            <person name="Yuen B."/>
        </authorList>
    </citation>
    <scope>NUCLEOTIDE SEQUENCE</scope>
    <source>
        <strain evidence="1">MAGclacostrist055</strain>
    </source>
</reference>